<dbReference type="Pfam" id="PF13539">
    <property type="entry name" value="Peptidase_M15_4"/>
    <property type="match status" value="1"/>
</dbReference>
<keyword evidence="1" id="KW-0732">Signal</keyword>
<dbReference type="Ensembl" id="ENSCSAVT00000000515.1">
    <property type="protein sequence ID" value="ENSCSAVP00000000510.1"/>
    <property type="gene ID" value="ENSCSAVG00000000292.1"/>
</dbReference>
<proteinExistence type="predicted"/>
<protein>
    <recommendedName>
        <fullName evidence="2">Peptidase M15C domain-containing protein</fullName>
    </recommendedName>
</protein>
<dbReference type="Proteomes" id="UP000007875">
    <property type="component" value="Unassembled WGS sequence"/>
</dbReference>
<dbReference type="PANTHER" id="PTHR31698:SF7">
    <property type="entry name" value="PEPTIDASE M15C DOMAIN-CONTAINING PROTEIN"/>
    <property type="match status" value="1"/>
</dbReference>
<dbReference type="PANTHER" id="PTHR31698">
    <property type="entry name" value="LYSOZYME G FAMILY MEMBER"/>
    <property type="match status" value="1"/>
</dbReference>
<feature type="domain" description="Peptidase M15C" evidence="2">
    <location>
        <begin position="85"/>
        <end position="147"/>
    </location>
</feature>
<dbReference type="GeneTree" id="ENSGT00940000167866"/>
<sequence length="169" mass="18754">MSTILKLVVFGCILTVATSSPCQLTTYSSRKITGHNGHSIRIDSGFLGSMQMMHAAARYCNLTVKVTSSFRKQGQPVPGSIVTPATHSNHLVGRAIDMNVVTPLGWCNSKCLQARKDKYAVCFIDGLKRGGLRWGGDFTKIDPVHLDDNYYNKFPTSWLELFKQHQTNC</sequence>
<dbReference type="InterPro" id="IPR039561">
    <property type="entry name" value="Peptidase_M15C"/>
</dbReference>
<dbReference type="InterPro" id="IPR009045">
    <property type="entry name" value="Zn_M74/Hedgehog-like"/>
</dbReference>
<dbReference type="SUPFAM" id="SSF55166">
    <property type="entry name" value="Hedgehog/DD-peptidase"/>
    <property type="match status" value="1"/>
</dbReference>
<name>H2Y5B2_CIOSA</name>
<dbReference type="AlphaFoldDB" id="H2Y5B2"/>
<evidence type="ECO:0000313" key="3">
    <source>
        <dbReference type="Ensembl" id="ENSCSAVP00000000510.1"/>
    </source>
</evidence>
<reference evidence="3" key="3">
    <citation type="submission" date="2025-09" db="UniProtKB">
        <authorList>
            <consortium name="Ensembl"/>
        </authorList>
    </citation>
    <scope>IDENTIFICATION</scope>
</reference>
<dbReference type="HOGENOM" id="CLU_135097_0_0_1"/>
<organism evidence="3 4">
    <name type="scientific">Ciona savignyi</name>
    <name type="common">Pacific transparent sea squirt</name>
    <dbReference type="NCBI Taxonomy" id="51511"/>
    <lineage>
        <taxon>Eukaryota</taxon>
        <taxon>Metazoa</taxon>
        <taxon>Chordata</taxon>
        <taxon>Tunicata</taxon>
        <taxon>Ascidiacea</taxon>
        <taxon>Phlebobranchia</taxon>
        <taxon>Cionidae</taxon>
        <taxon>Ciona</taxon>
    </lineage>
</organism>
<feature type="chain" id="PRO_5003578384" description="Peptidase M15C domain-containing protein" evidence="1">
    <location>
        <begin position="20"/>
        <end position="169"/>
    </location>
</feature>
<feature type="signal peptide" evidence="1">
    <location>
        <begin position="1"/>
        <end position="19"/>
    </location>
</feature>
<evidence type="ECO:0000313" key="4">
    <source>
        <dbReference type="Proteomes" id="UP000007875"/>
    </source>
</evidence>
<dbReference type="Gene3D" id="3.30.1380.10">
    <property type="match status" value="1"/>
</dbReference>
<keyword evidence="4" id="KW-1185">Reference proteome</keyword>
<dbReference type="GO" id="GO:0008233">
    <property type="term" value="F:peptidase activity"/>
    <property type="evidence" value="ECO:0007669"/>
    <property type="project" value="InterPro"/>
</dbReference>
<reference evidence="3" key="2">
    <citation type="submission" date="2025-08" db="UniProtKB">
        <authorList>
            <consortium name="Ensembl"/>
        </authorList>
    </citation>
    <scope>IDENTIFICATION</scope>
</reference>
<dbReference type="OMA" id="GWCNSKC"/>
<accession>H2Y5B2</accession>
<dbReference type="InParanoid" id="H2Y5B2"/>
<evidence type="ECO:0000259" key="2">
    <source>
        <dbReference type="Pfam" id="PF13539"/>
    </source>
</evidence>
<reference evidence="4" key="1">
    <citation type="submission" date="2003-08" db="EMBL/GenBank/DDBJ databases">
        <authorList>
            <person name="Birren B."/>
            <person name="Nusbaum C."/>
            <person name="Abebe A."/>
            <person name="Abouelleil A."/>
            <person name="Adekoya E."/>
            <person name="Ait-zahra M."/>
            <person name="Allen N."/>
            <person name="Allen T."/>
            <person name="An P."/>
            <person name="Anderson M."/>
            <person name="Anderson S."/>
            <person name="Arachchi H."/>
            <person name="Armbruster J."/>
            <person name="Bachantsang P."/>
            <person name="Baldwin J."/>
            <person name="Barry A."/>
            <person name="Bayul T."/>
            <person name="Blitshsteyn B."/>
            <person name="Bloom T."/>
            <person name="Blye J."/>
            <person name="Boguslavskiy L."/>
            <person name="Borowsky M."/>
            <person name="Boukhgalter B."/>
            <person name="Brunache A."/>
            <person name="Butler J."/>
            <person name="Calixte N."/>
            <person name="Calvo S."/>
            <person name="Camarata J."/>
            <person name="Campo K."/>
            <person name="Chang J."/>
            <person name="Cheshatsang Y."/>
            <person name="Citroen M."/>
            <person name="Collymore A."/>
            <person name="Considine T."/>
            <person name="Cook A."/>
            <person name="Cooke P."/>
            <person name="Corum B."/>
            <person name="Cuomo C."/>
            <person name="David R."/>
            <person name="Dawoe T."/>
            <person name="Degray S."/>
            <person name="Dodge S."/>
            <person name="Dooley K."/>
            <person name="Dorje P."/>
            <person name="Dorjee K."/>
            <person name="Dorris L."/>
            <person name="Duffey N."/>
            <person name="Dupes A."/>
            <person name="Elkins T."/>
            <person name="Engels R."/>
            <person name="Erickson J."/>
            <person name="Farina A."/>
            <person name="Faro S."/>
            <person name="Ferreira P."/>
            <person name="Fischer H."/>
            <person name="Fitzgerald M."/>
            <person name="Foley K."/>
            <person name="Gage D."/>
            <person name="Galagan J."/>
            <person name="Gearin G."/>
            <person name="Gnerre S."/>
            <person name="Gnirke A."/>
            <person name="Goyette A."/>
            <person name="Graham J."/>
            <person name="Grandbois E."/>
            <person name="Gyaltsen K."/>
            <person name="Hafez N."/>
            <person name="Hagopian D."/>
            <person name="Hagos B."/>
            <person name="Hall J."/>
            <person name="Hatcher B."/>
            <person name="Heller A."/>
            <person name="Higgins H."/>
            <person name="Honan T."/>
            <person name="Horn A."/>
            <person name="Houde N."/>
            <person name="Hughes L."/>
            <person name="Hulme W."/>
            <person name="Husby E."/>
            <person name="Iliev I."/>
            <person name="Jaffe D."/>
            <person name="Jones C."/>
            <person name="Kamal M."/>
            <person name="Kamat A."/>
            <person name="Kamvysselis M."/>
            <person name="Karlsson E."/>
            <person name="Kells C."/>
            <person name="Kieu A."/>
            <person name="Kisner P."/>
            <person name="Kodira C."/>
            <person name="Kulbokas E."/>
            <person name="Labutti K."/>
            <person name="Lama D."/>
            <person name="Landers T."/>
            <person name="Leger J."/>
            <person name="Levine S."/>
            <person name="Lewis D."/>
            <person name="Lewis T."/>
            <person name="Lindblad-toh K."/>
            <person name="Liu X."/>
            <person name="Lokyitsang T."/>
            <person name="Lokyitsang Y."/>
            <person name="Lucien O."/>
            <person name="Lui A."/>
            <person name="Ma L.J."/>
            <person name="Mabbitt R."/>
            <person name="Macdonald J."/>
            <person name="Maclean C."/>
            <person name="Major J."/>
            <person name="Manning J."/>
            <person name="Marabella R."/>
            <person name="Maru K."/>
            <person name="Matthews C."/>
            <person name="Mauceli E."/>
            <person name="Mccarthy M."/>
            <person name="Mcdonough S."/>
            <person name="Mcghee T."/>
            <person name="Meldrim J."/>
            <person name="Meneus L."/>
            <person name="Mesirov J."/>
            <person name="Mihalev A."/>
            <person name="Mihova T."/>
            <person name="Mikkelsen T."/>
            <person name="Mlenga V."/>
            <person name="Moru K."/>
            <person name="Mozes J."/>
            <person name="Mulrain L."/>
            <person name="Munson G."/>
            <person name="Naylor J."/>
            <person name="Newes C."/>
            <person name="Nguyen C."/>
            <person name="Nguyen N."/>
            <person name="Nguyen T."/>
            <person name="Nicol R."/>
            <person name="Nielsen C."/>
            <person name="Nizzari M."/>
            <person name="Norbu C."/>
            <person name="Norbu N."/>
            <person name="O'donnell P."/>
            <person name="Okoawo O."/>
            <person name="O'leary S."/>
            <person name="Omotosho B."/>
            <person name="O'neill K."/>
            <person name="Osman S."/>
            <person name="Parker S."/>
            <person name="Perrin D."/>
            <person name="Phunkhang P."/>
            <person name="Piqani B."/>
            <person name="Purcell S."/>
            <person name="Rachupka T."/>
            <person name="Ramasamy U."/>
            <person name="Rameau R."/>
            <person name="Ray V."/>
            <person name="Raymond C."/>
            <person name="Retta R."/>
            <person name="Richardson S."/>
            <person name="Rise C."/>
            <person name="Rodriguez J."/>
            <person name="Rogers J."/>
            <person name="Rogov P."/>
            <person name="Rutman M."/>
            <person name="Schupbach R."/>
            <person name="Seaman C."/>
            <person name="Settipalli S."/>
            <person name="Sharpe T."/>
            <person name="Sheridan J."/>
            <person name="Sherpa N."/>
            <person name="Shi J."/>
            <person name="Smirnov S."/>
            <person name="Smith C."/>
            <person name="Sougnez C."/>
            <person name="Spencer B."/>
            <person name="Stalker J."/>
            <person name="Stange-thomann N."/>
            <person name="Stavropoulos S."/>
            <person name="Stetson K."/>
            <person name="Stone C."/>
            <person name="Stone S."/>
            <person name="Stubbs M."/>
            <person name="Talamas J."/>
            <person name="Tchuinga P."/>
            <person name="Tenzing P."/>
            <person name="Tesfaye S."/>
            <person name="Theodore J."/>
            <person name="Thoulutsang Y."/>
            <person name="Topham K."/>
            <person name="Towey S."/>
            <person name="Tsamla T."/>
            <person name="Tsomo N."/>
            <person name="Vallee D."/>
            <person name="Vassiliev H."/>
            <person name="Venkataraman V."/>
            <person name="Vinson J."/>
            <person name="Vo A."/>
            <person name="Wade C."/>
            <person name="Wang S."/>
            <person name="Wangchuk T."/>
            <person name="Wangdi T."/>
            <person name="Whittaker C."/>
            <person name="Wilkinson J."/>
            <person name="Wu Y."/>
            <person name="Wyman D."/>
            <person name="Yadav S."/>
            <person name="Yang S."/>
            <person name="Yang X."/>
            <person name="Yeager S."/>
            <person name="Yee E."/>
            <person name="Young G."/>
            <person name="Zainoun J."/>
            <person name="Zembeck L."/>
            <person name="Zimmer A."/>
            <person name="Zody M."/>
            <person name="Lander E."/>
        </authorList>
    </citation>
    <scope>NUCLEOTIDE SEQUENCE [LARGE SCALE GENOMIC DNA]</scope>
</reference>
<evidence type="ECO:0000256" key="1">
    <source>
        <dbReference type="SAM" id="SignalP"/>
    </source>
</evidence>